<organism evidence="3 4">
    <name type="scientific">Rotaria magnacalcarata</name>
    <dbReference type="NCBI Taxonomy" id="392030"/>
    <lineage>
        <taxon>Eukaryota</taxon>
        <taxon>Metazoa</taxon>
        <taxon>Spiralia</taxon>
        <taxon>Gnathifera</taxon>
        <taxon>Rotifera</taxon>
        <taxon>Eurotatoria</taxon>
        <taxon>Bdelloidea</taxon>
        <taxon>Philodinida</taxon>
        <taxon>Philodinidae</taxon>
        <taxon>Rotaria</taxon>
    </lineage>
</organism>
<comment type="caution">
    <text evidence="3">The sequence shown here is derived from an EMBL/GenBank/DDBJ whole genome shotgun (WGS) entry which is preliminary data.</text>
</comment>
<feature type="non-terminal residue" evidence="3">
    <location>
        <position position="1"/>
    </location>
</feature>
<sequence>MTEGREGSVPYDMSEMASSLNE</sequence>
<evidence type="ECO:0000256" key="1">
    <source>
        <dbReference type="SAM" id="MobiDB-lite"/>
    </source>
</evidence>
<dbReference type="EMBL" id="CAJOBJ010142675">
    <property type="protein sequence ID" value="CAF4770156.1"/>
    <property type="molecule type" value="Genomic_DNA"/>
</dbReference>
<dbReference type="Proteomes" id="UP000676336">
    <property type="component" value="Unassembled WGS sequence"/>
</dbReference>
<reference evidence="3" key="1">
    <citation type="submission" date="2021-02" db="EMBL/GenBank/DDBJ databases">
        <authorList>
            <person name="Nowell W R."/>
        </authorList>
    </citation>
    <scope>NUCLEOTIDE SEQUENCE</scope>
</reference>
<name>A0A8S3AXJ1_9BILA</name>
<accession>A0A8S3AXJ1</accession>
<evidence type="ECO:0000313" key="4">
    <source>
        <dbReference type="Proteomes" id="UP000681720"/>
    </source>
</evidence>
<dbReference type="EMBL" id="CAJOBI010134566">
    <property type="protein sequence ID" value="CAF4739970.1"/>
    <property type="molecule type" value="Genomic_DNA"/>
</dbReference>
<proteinExistence type="predicted"/>
<gene>
    <name evidence="3" type="ORF">GIL414_LOCUS45914</name>
    <name evidence="2" type="ORF">SMN809_LOCUS44673</name>
</gene>
<protein>
    <submittedName>
        <fullName evidence="3">Uncharacterized protein</fullName>
    </submittedName>
</protein>
<dbReference type="AlphaFoldDB" id="A0A8S3AXJ1"/>
<evidence type="ECO:0000313" key="3">
    <source>
        <dbReference type="EMBL" id="CAF4770156.1"/>
    </source>
</evidence>
<evidence type="ECO:0000313" key="2">
    <source>
        <dbReference type="EMBL" id="CAF4739970.1"/>
    </source>
</evidence>
<feature type="region of interest" description="Disordered" evidence="1">
    <location>
        <begin position="1"/>
        <end position="22"/>
    </location>
</feature>
<dbReference type="Proteomes" id="UP000681720">
    <property type="component" value="Unassembled WGS sequence"/>
</dbReference>